<dbReference type="Proteomes" id="UP000634136">
    <property type="component" value="Unassembled WGS sequence"/>
</dbReference>
<dbReference type="InterPro" id="IPR044678">
    <property type="entry name" value="COR27/28"/>
</dbReference>
<organism evidence="2 3">
    <name type="scientific">Senna tora</name>
    <dbReference type="NCBI Taxonomy" id="362788"/>
    <lineage>
        <taxon>Eukaryota</taxon>
        <taxon>Viridiplantae</taxon>
        <taxon>Streptophyta</taxon>
        <taxon>Embryophyta</taxon>
        <taxon>Tracheophyta</taxon>
        <taxon>Spermatophyta</taxon>
        <taxon>Magnoliopsida</taxon>
        <taxon>eudicotyledons</taxon>
        <taxon>Gunneridae</taxon>
        <taxon>Pentapetalae</taxon>
        <taxon>rosids</taxon>
        <taxon>fabids</taxon>
        <taxon>Fabales</taxon>
        <taxon>Fabaceae</taxon>
        <taxon>Caesalpinioideae</taxon>
        <taxon>Cassia clade</taxon>
        <taxon>Senna</taxon>
    </lineage>
</organism>
<protein>
    <submittedName>
        <fullName evidence="2">Uncharacterized protein</fullName>
    </submittedName>
</protein>
<feature type="region of interest" description="Disordered" evidence="1">
    <location>
        <begin position="1"/>
        <end position="23"/>
    </location>
</feature>
<evidence type="ECO:0000256" key="1">
    <source>
        <dbReference type="SAM" id="MobiDB-lite"/>
    </source>
</evidence>
<gene>
    <name evidence="2" type="ORF">G2W53_031467</name>
</gene>
<feature type="region of interest" description="Disordered" evidence="1">
    <location>
        <begin position="104"/>
        <end position="126"/>
    </location>
</feature>
<keyword evidence="3" id="KW-1185">Reference proteome</keyword>
<name>A0A834T8V3_9FABA</name>
<dbReference type="EMBL" id="JAAIUW010000009">
    <property type="protein sequence ID" value="KAF7817498.1"/>
    <property type="molecule type" value="Genomic_DNA"/>
</dbReference>
<accession>A0A834T8V3</accession>
<dbReference type="AlphaFoldDB" id="A0A834T8V3"/>
<proteinExistence type="predicted"/>
<evidence type="ECO:0000313" key="2">
    <source>
        <dbReference type="EMBL" id="KAF7817498.1"/>
    </source>
</evidence>
<dbReference type="OrthoDB" id="1923282at2759"/>
<reference evidence="2" key="1">
    <citation type="submission" date="2020-09" db="EMBL/GenBank/DDBJ databases">
        <title>Genome-Enabled Discovery of Anthraquinone Biosynthesis in Senna tora.</title>
        <authorList>
            <person name="Kang S.-H."/>
            <person name="Pandey R.P."/>
            <person name="Lee C.-M."/>
            <person name="Sim J.-S."/>
            <person name="Jeong J.-T."/>
            <person name="Choi B.-S."/>
            <person name="Jung M."/>
            <person name="Ginzburg D."/>
            <person name="Zhao K."/>
            <person name="Won S.Y."/>
            <person name="Oh T.-J."/>
            <person name="Yu Y."/>
            <person name="Kim N.-H."/>
            <person name="Lee O.R."/>
            <person name="Lee T.-H."/>
            <person name="Bashyal P."/>
            <person name="Kim T.-S."/>
            <person name="Lee W.-H."/>
            <person name="Kawkins C."/>
            <person name="Kim C.-K."/>
            <person name="Kim J.S."/>
            <person name="Ahn B.O."/>
            <person name="Rhee S.Y."/>
            <person name="Sohng J.K."/>
        </authorList>
    </citation>
    <scope>NUCLEOTIDE SEQUENCE</scope>
    <source>
        <tissue evidence="2">Leaf</tissue>
    </source>
</reference>
<feature type="compositionally biased region" description="Polar residues" evidence="1">
    <location>
        <begin position="1"/>
        <end position="22"/>
    </location>
</feature>
<dbReference type="PANTHER" id="PTHR33676">
    <property type="entry name" value="COLD REGULATED PROTEIN 27"/>
    <property type="match status" value="1"/>
</dbReference>
<dbReference type="GO" id="GO:0009409">
    <property type="term" value="P:response to cold"/>
    <property type="evidence" value="ECO:0007669"/>
    <property type="project" value="InterPro"/>
</dbReference>
<dbReference type="PANTHER" id="PTHR33676:SF3">
    <property type="entry name" value="COLD-REGULATED PROTEIN 27"/>
    <property type="match status" value="1"/>
</dbReference>
<comment type="caution">
    <text evidence="2">The sequence shown here is derived from an EMBL/GenBank/DDBJ whole genome shotgun (WGS) entry which is preliminary data.</text>
</comment>
<dbReference type="GO" id="GO:0042752">
    <property type="term" value="P:regulation of circadian rhythm"/>
    <property type="evidence" value="ECO:0007669"/>
    <property type="project" value="InterPro"/>
</dbReference>
<evidence type="ECO:0000313" key="3">
    <source>
        <dbReference type="Proteomes" id="UP000634136"/>
    </source>
</evidence>
<sequence length="168" mass="19108">MKNFRSTQVGATSPNHSSQFNLPPNRIQDILVKRRMSTKEWTDEKHSLYLKFMEATFVNQLYNSKQTLPLSSPQATFSHSTSPQCVRCSSVACGVNVDVEESVSSTSEVSNLGQRRKRNPSASASPHLHFSHRHMFFSHTDTEMSDQNFVDEEEVCHKGKRQNSKDCQ</sequence>